<comment type="caution">
    <text evidence="2">The sequence shown here is derived from an EMBL/GenBank/DDBJ whole genome shotgun (WGS) entry which is preliminary data.</text>
</comment>
<sequence>MQMLPYCVANWKSDRKALPYDASTCRNLKRYGKHPFNIHFGKYLFNTYPPSHHFWSPTSLDRRRPATPTDSAPQEVAKPSSPQAKAGTETRSSPARLTARLASN</sequence>
<dbReference type="Proteomes" id="UP000014480">
    <property type="component" value="Unassembled WGS sequence"/>
</dbReference>
<reference evidence="3" key="1">
    <citation type="journal article" date="2013" name="New Phytol.">
        <title>Comparative genomic and transcriptomic analyses reveal the hemibiotrophic stage shift of Colletotrichum fungi.</title>
        <authorList>
            <person name="Gan P."/>
            <person name="Ikeda K."/>
            <person name="Irieda H."/>
            <person name="Narusaka M."/>
            <person name="O'Connell R.J."/>
            <person name="Narusaka Y."/>
            <person name="Takano Y."/>
            <person name="Kubo Y."/>
            <person name="Shirasu K."/>
        </authorList>
    </citation>
    <scope>NUCLEOTIDE SEQUENCE [LARGE SCALE GENOMIC DNA]</scope>
    <source>
        <strain evidence="3">104-T / ATCC 96160 / CBS 514.97 / LARS 414 / MAFF 240422</strain>
    </source>
</reference>
<name>A0A484FX08_COLOR</name>
<feature type="compositionally biased region" description="Polar residues" evidence="1">
    <location>
        <begin position="89"/>
        <end position="104"/>
    </location>
</feature>
<proteinExistence type="predicted"/>
<feature type="region of interest" description="Disordered" evidence="1">
    <location>
        <begin position="56"/>
        <end position="104"/>
    </location>
</feature>
<protein>
    <submittedName>
        <fullName evidence="2">Uncharacterized protein</fullName>
    </submittedName>
</protein>
<reference evidence="3" key="2">
    <citation type="journal article" date="2019" name="Mol. Plant Microbe Interact.">
        <title>Genome sequence resources for four phytopathogenic fungi from the Colletotrichum orbiculare species complex.</title>
        <authorList>
            <person name="Gan P."/>
            <person name="Tsushima A."/>
            <person name="Narusaka M."/>
            <person name="Narusaka Y."/>
            <person name="Takano Y."/>
            <person name="Kubo Y."/>
            <person name="Shirasu K."/>
        </authorList>
    </citation>
    <scope>GENOME REANNOTATION</scope>
    <source>
        <strain evidence="3">104-T / ATCC 96160 / CBS 514.97 / LARS 414 / MAFF 240422</strain>
    </source>
</reference>
<keyword evidence="3" id="KW-1185">Reference proteome</keyword>
<evidence type="ECO:0000256" key="1">
    <source>
        <dbReference type="SAM" id="MobiDB-lite"/>
    </source>
</evidence>
<evidence type="ECO:0000313" key="3">
    <source>
        <dbReference type="Proteomes" id="UP000014480"/>
    </source>
</evidence>
<dbReference type="EMBL" id="AMCV02000010">
    <property type="protein sequence ID" value="TDZ22578.1"/>
    <property type="molecule type" value="Genomic_DNA"/>
</dbReference>
<evidence type="ECO:0000313" key="2">
    <source>
        <dbReference type="EMBL" id="TDZ22578.1"/>
    </source>
</evidence>
<accession>A0A484FX08</accession>
<dbReference type="AlphaFoldDB" id="A0A484FX08"/>
<organism evidence="2 3">
    <name type="scientific">Colletotrichum orbiculare (strain 104-T / ATCC 96160 / CBS 514.97 / LARS 414 / MAFF 240422)</name>
    <name type="common">Cucumber anthracnose fungus</name>
    <name type="synonym">Colletotrichum lagenarium</name>
    <dbReference type="NCBI Taxonomy" id="1213857"/>
    <lineage>
        <taxon>Eukaryota</taxon>
        <taxon>Fungi</taxon>
        <taxon>Dikarya</taxon>
        <taxon>Ascomycota</taxon>
        <taxon>Pezizomycotina</taxon>
        <taxon>Sordariomycetes</taxon>
        <taxon>Hypocreomycetidae</taxon>
        <taxon>Glomerellales</taxon>
        <taxon>Glomerellaceae</taxon>
        <taxon>Colletotrichum</taxon>
        <taxon>Colletotrichum orbiculare species complex</taxon>
    </lineage>
</organism>
<gene>
    <name evidence="2" type="ORF">Cob_v004591</name>
</gene>